<evidence type="ECO:0000256" key="4">
    <source>
        <dbReference type="ARBA" id="ARBA00022989"/>
    </source>
</evidence>
<dbReference type="PIRSF" id="PIRSF005413">
    <property type="entry name" value="COX11"/>
    <property type="match status" value="1"/>
</dbReference>
<dbReference type="Pfam" id="PF04442">
    <property type="entry name" value="CtaG_Cox11"/>
    <property type="match status" value="1"/>
</dbReference>
<name>A0AAU9K8C6_9CILI</name>
<evidence type="ECO:0008006" key="9">
    <source>
        <dbReference type="Google" id="ProtNLM"/>
    </source>
</evidence>
<dbReference type="GO" id="GO:0005507">
    <property type="term" value="F:copper ion binding"/>
    <property type="evidence" value="ECO:0007669"/>
    <property type="project" value="InterPro"/>
</dbReference>
<dbReference type="Proteomes" id="UP001162131">
    <property type="component" value="Unassembled WGS sequence"/>
</dbReference>
<dbReference type="InterPro" id="IPR023471">
    <property type="entry name" value="CtaG/Cox11_dom_sf"/>
</dbReference>
<proteinExistence type="predicted"/>
<keyword evidence="3 6" id="KW-0812">Transmembrane</keyword>
<feature type="transmembrane region" description="Helical" evidence="6">
    <location>
        <begin position="12"/>
        <end position="33"/>
    </location>
</feature>
<comment type="caution">
    <text evidence="7">The sequence shown here is derived from an EMBL/GenBank/DDBJ whole genome shotgun (WGS) entry which is preliminary data.</text>
</comment>
<comment type="subcellular location">
    <subcellularLocation>
        <location evidence="2">Mitochondrion inner membrane</location>
        <topology evidence="2">Single-pass membrane protein</topology>
        <orientation evidence="2">Intermembrane side</orientation>
    </subcellularLocation>
</comment>
<dbReference type="FunFam" id="2.60.370.10:FF:000001">
    <property type="entry name" value="COX11 cytochrome c oxidase assembly homolog"/>
    <property type="match status" value="1"/>
</dbReference>
<reference evidence="7" key="1">
    <citation type="submission" date="2021-09" db="EMBL/GenBank/DDBJ databases">
        <authorList>
            <consortium name="AG Swart"/>
            <person name="Singh M."/>
            <person name="Singh A."/>
            <person name="Seah K."/>
            <person name="Emmerich C."/>
        </authorList>
    </citation>
    <scope>NUCLEOTIDE SEQUENCE</scope>
    <source>
        <strain evidence="7">ATCC30299</strain>
    </source>
</reference>
<evidence type="ECO:0000256" key="2">
    <source>
        <dbReference type="ARBA" id="ARBA00004243"/>
    </source>
</evidence>
<evidence type="ECO:0000256" key="3">
    <source>
        <dbReference type="ARBA" id="ARBA00022692"/>
    </source>
</evidence>
<dbReference type="PANTHER" id="PTHR21320">
    <property type="entry name" value="CYTOCHROME C OXIDASE ASSEMBLY PROTEIN COX11-RELATED"/>
    <property type="match status" value="1"/>
</dbReference>
<evidence type="ECO:0000256" key="5">
    <source>
        <dbReference type="ARBA" id="ARBA00023136"/>
    </source>
</evidence>
<dbReference type="Gene3D" id="2.60.370.10">
    <property type="entry name" value="Ctag/Cox11"/>
    <property type="match status" value="1"/>
</dbReference>
<sequence length="208" mass="24258">MKLNFSNKKAGWYYSMGFFCFTFGMTYLMPLWYKTFCEKTGYTGLGLKRKDFDYGKIHDPKKIHRKFKIIFQGSSEPELGWSFFPLQDTVEVNAGETVLAFYRAYNDSPNPIIGISAYVVQPDEAVQYFNKIQCFCFDEQMLNPKEQVDMPLFFYLDPKICDEPLMFGQDEVRLMYTFYKAQDQTLANLLRDHPNSPLNRPPAANPAI</sequence>
<keyword evidence="5 6" id="KW-0472">Membrane</keyword>
<dbReference type="EMBL" id="CAJZBQ010000057">
    <property type="protein sequence ID" value="CAG9333673.1"/>
    <property type="molecule type" value="Genomic_DNA"/>
</dbReference>
<evidence type="ECO:0000256" key="1">
    <source>
        <dbReference type="ARBA" id="ARBA00004007"/>
    </source>
</evidence>
<dbReference type="PANTHER" id="PTHR21320:SF3">
    <property type="entry name" value="CYTOCHROME C OXIDASE ASSEMBLY PROTEIN COX11, MITOCHONDRIAL-RELATED"/>
    <property type="match status" value="1"/>
</dbReference>
<dbReference type="AlphaFoldDB" id="A0AAU9K8C6"/>
<accession>A0AAU9K8C6</accession>
<organism evidence="7 8">
    <name type="scientific">Blepharisma stoltei</name>
    <dbReference type="NCBI Taxonomy" id="1481888"/>
    <lineage>
        <taxon>Eukaryota</taxon>
        <taxon>Sar</taxon>
        <taxon>Alveolata</taxon>
        <taxon>Ciliophora</taxon>
        <taxon>Postciliodesmatophora</taxon>
        <taxon>Heterotrichea</taxon>
        <taxon>Heterotrichida</taxon>
        <taxon>Blepharismidae</taxon>
        <taxon>Blepharisma</taxon>
    </lineage>
</organism>
<evidence type="ECO:0000313" key="7">
    <source>
        <dbReference type="EMBL" id="CAG9333673.1"/>
    </source>
</evidence>
<dbReference type="InterPro" id="IPR007533">
    <property type="entry name" value="Cyt_c_oxidase_assmbl_CtaG"/>
</dbReference>
<keyword evidence="8" id="KW-1185">Reference proteome</keyword>
<evidence type="ECO:0000256" key="6">
    <source>
        <dbReference type="SAM" id="Phobius"/>
    </source>
</evidence>
<protein>
    <recommendedName>
        <fullName evidence="9">Cytochrome c oxidase assembly protein COX11</fullName>
    </recommendedName>
</protein>
<dbReference type="GO" id="GO:0005743">
    <property type="term" value="C:mitochondrial inner membrane"/>
    <property type="evidence" value="ECO:0007669"/>
    <property type="project" value="UniProtKB-SubCell"/>
</dbReference>
<dbReference type="SUPFAM" id="SSF110111">
    <property type="entry name" value="Ctag/Cox11"/>
    <property type="match status" value="1"/>
</dbReference>
<comment type="function">
    <text evidence="1">Exerts its effect at some terminal stage of cytochrome c oxidase synthesis, probably by being involved in the insertion of the copper B into subunit I.</text>
</comment>
<gene>
    <name evidence="7" type="ORF">BSTOLATCC_MIC59490</name>
</gene>
<keyword evidence="4 6" id="KW-1133">Transmembrane helix</keyword>
<evidence type="ECO:0000313" key="8">
    <source>
        <dbReference type="Proteomes" id="UP001162131"/>
    </source>
</evidence>